<dbReference type="GO" id="GO:0031012">
    <property type="term" value="C:extracellular matrix"/>
    <property type="evidence" value="ECO:0007669"/>
    <property type="project" value="TreeGrafter"/>
</dbReference>
<proteinExistence type="predicted"/>
<evidence type="ECO:0000313" key="6">
    <source>
        <dbReference type="Proteomes" id="UP000789390"/>
    </source>
</evidence>
<dbReference type="PRINTS" id="PR00947">
    <property type="entry name" value="CUTICLE"/>
</dbReference>
<evidence type="ECO:0008006" key="7">
    <source>
        <dbReference type="Google" id="ProtNLM"/>
    </source>
</evidence>
<evidence type="ECO:0000313" key="5">
    <source>
        <dbReference type="EMBL" id="CAH0099566.1"/>
    </source>
</evidence>
<dbReference type="AlphaFoldDB" id="A0A8J2REX6"/>
<dbReference type="InterPro" id="IPR000618">
    <property type="entry name" value="Insect_cuticle"/>
</dbReference>
<dbReference type="PANTHER" id="PTHR12236">
    <property type="entry name" value="STRUCTURAL CONTITUENT OF CUTICLE"/>
    <property type="match status" value="1"/>
</dbReference>
<feature type="compositionally biased region" description="Polar residues" evidence="3">
    <location>
        <begin position="237"/>
        <end position="246"/>
    </location>
</feature>
<organism evidence="5 6">
    <name type="scientific">Daphnia galeata</name>
    <dbReference type="NCBI Taxonomy" id="27404"/>
    <lineage>
        <taxon>Eukaryota</taxon>
        <taxon>Metazoa</taxon>
        <taxon>Ecdysozoa</taxon>
        <taxon>Arthropoda</taxon>
        <taxon>Crustacea</taxon>
        <taxon>Branchiopoda</taxon>
        <taxon>Diplostraca</taxon>
        <taxon>Cladocera</taxon>
        <taxon>Anomopoda</taxon>
        <taxon>Daphniidae</taxon>
        <taxon>Daphnia</taxon>
    </lineage>
</organism>
<feature type="region of interest" description="Disordered" evidence="3">
    <location>
        <begin position="237"/>
        <end position="282"/>
    </location>
</feature>
<keyword evidence="4" id="KW-0732">Signal</keyword>
<dbReference type="GO" id="GO:0042302">
    <property type="term" value="F:structural constituent of cuticle"/>
    <property type="evidence" value="ECO:0007669"/>
    <property type="project" value="UniProtKB-UniRule"/>
</dbReference>
<evidence type="ECO:0000256" key="2">
    <source>
        <dbReference type="PROSITE-ProRule" id="PRU00497"/>
    </source>
</evidence>
<dbReference type="OrthoDB" id="6595597at2759"/>
<dbReference type="PROSITE" id="PS00233">
    <property type="entry name" value="CHIT_BIND_RR_1"/>
    <property type="match status" value="1"/>
</dbReference>
<protein>
    <recommendedName>
        <fullName evidence="7">Cuticular protein</fullName>
    </recommendedName>
</protein>
<dbReference type="GO" id="GO:0005615">
    <property type="term" value="C:extracellular space"/>
    <property type="evidence" value="ECO:0007669"/>
    <property type="project" value="TreeGrafter"/>
</dbReference>
<keyword evidence="6" id="KW-1185">Reference proteome</keyword>
<dbReference type="InterPro" id="IPR051217">
    <property type="entry name" value="Insect_Cuticle_Struc_Prot"/>
</dbReference>
<evidence type="ECO:0000256" key="4">
    <source>
        <dbReference type="SAM" id="SignalP"/>
    </source>
</evidence>
<feature type="chain" id="PRO_5035286858" description="Cuticular protein" evidence="4">
    <location>
        <begin position="16"/>
        <end position="282"/>
    </location>
</feature>
<dbReference type="PROSITE" id="PS51155">
    <property type="entry name" value="CHIT_BIND_RR_2"/>
    <property type="match status" value="1"/>
</dbReference>
<dbReference type="Pfam" id="PF00379">
    <property type="entry name" value="Chitin_bind_4"/>
    <property type="match status" value="1"/>
</dbReference>
<name>A0A8J2REX6_9CRUS</name>
<gene>
    <name evidence="5" type="ORF">DGAL_LOCUS1711</name>
</gene>
<dbReference type="Proteomes" id="UP000789390">
    <property type="component" value="Unassembled WGS sequence"/>
</dbReference>
<keyword evidence="1 2" id="KW-0193">Cuticle</keyword>
<reference evidence="5" key="1">
    <citation type="submission" date="2021-11" db="EMBL/GenBank/DDBJ databases">
        <authorList>
            <person name="Schell T."/>
        </authorList>
    </citation>
    <scope>NUCLEOTIDE SEQUENCE</scope>
    <source>
        <strain evidence="5">M5</strain>
    </source>
</reference>
<evidence type="ECO:0000256" key="1">
    <source>
        <dbReference type="ARBA" id="ARBA00022460"/>
    </source>
</evidence>
<evidence type="ECO:0000256" key="3">
    <source>
        <dbReference type="SAM" id="MobiDB-lite"/>
    </source>
</evidence>
<sequence length="282" mass="32719">MKLFVLFALACSSLASYQHSDPYSNVPVYKKEEHGYQGGLHSSEIEDAYGTYNYNYDVKDAYSSVHYGKQETSDGKGSVSGNYHVLLPDGRKQMVTYKADEYGYVADIKYEGEAQTHPYNIDTPYYVNKEHKKYETPHNNYPVNTYTSTSKYPDSLYSTTTPKYHKNYQQTHHVQANNNYDQSHHVSYPDTYATPYNTGYDTHQTSHYPKGNKHYGNLYKEQDNYQSPYVKEHAVTSTKYHTNKPNPHTKYPRTYSTSYPYGKSETKERTAALTYPPEKYPR</sequence>
<dbReference type="PANTHER" id="PTHR12236:SF79">
    <property type="entry name" value="CUTICULAR PROTEIN 50CB-RELATED"/>
    <property type="match status" value="1"/>
</dbReference>
<dbReference type="EMBL" id="CAKKLH010000021">
    <property type="protein sequence ID" value="CAH0099566.1"/>
    <property type="molecule type" value="Genomic_DNA"/>
</dbReference>
<comment type="caution">
    <text evidence="5">The sequence shown here is derived from an EMBL/GenBank/DDBJ whole genome shotgun (WGS) entry which is preliminary data.</text>
</comment>
<dbReference type="InterPro" id="IPR031311">
    <property type="entry name" value="CHIT_BIND_RR_consensus"/>
</dbReference>
<feature type="signal peptide" evidence="4">
    <location>
        <begin position="1"/>
        <end position="15"/>
    </location>
</feature>
<accession>A0A8J2REX6</accession>